<name>R9PMR4_AGAAL</name>
<evidence type="ECO:0000313" key="1">
    <source>
        <dbReference type="EMBL" id="GAD02568.1"/>
    </source>
</evidence>
<organism evidence="1 2">
    <name type="scientific">Agarivorans albus MKT 106</name>
    <dbReference type="NCBI Taxonomy" id="1331007"/>
    <lineage>
        <taxon>Bacteria</taxon>
        <taxon>Pseudomonadati</taxon>
        <taxon>Pseudomonadota</taxon>
        <taxon>Gammaproteobacteria</taxon>
        <taxon>Alteromonadales</taxon>
        <taxon>Alteromonadaceae</taxon>
        <taxon>Agarivorans</taxon>
    </lineage>
</organism>
<dbReference type="EMBL" id="BARX01000017">
    <property type="protein sequence ID" value="GAD02568.1"/>
    <property type="molecule type" value="Genomic_DNA"/>
</dbReference>
<sequence>MTVFRRCLSNLEFDEQRLSQHYRLMDNIHCESRVKAIVCLAAI</sequence>
<keyword evidence="2" id="KW-1185">Reference proteome</keyword>
<protein>
    <submittedName>
        <fullName evidence="1">Uncharacterized protein</fullName>
    </submittedName>
</protein>
<dbReference type="AlphaFoldDB" id="R9PMR4"/>
<evidence type="ECO:0000313" key="2">
    <source>
        <dbReference type="Proteomes" id="UP000014461"/>
    </source>
</evidence>
<accession>R9PMR4</accession>
<reference evidence="1" key="1">
    <citation type="journal article" date="2013" name="Genome Announc.">
        <title>Draft Genome Sequence of Agarivorans albus Strain MKT 106T, an Agarolytic Marine Bacterium.</title>
        <authorList>
            <person name="Yasuike M."/>
            <person name="Nakamura Y."/>
            <person name="Kai W."/>
            <person name="Fujiwara A."/>
            <person name="Fukui Y."/>
            <person name="Satomi M."/>
            <person name="Sano M."/>
        </authorList>
    </citation>
    <scope>NUCLEOTIDE SEQUENCE [LARGE SCALE GENOMIC DNA]</scope>
</reference>
<proteinExistence type="predicted"/>
<gene>
    <name evidence="1" type="ORF">AALB_2648</name>
</gene>
<dbReference type="Proteomes" id="UP000014461">
    <property type="component" value="Unassembled WGS sequence"/>
</dbReference>
<comment type="caution">
    <text evidence="1">The sequence shown here is derived from an EMBL/GenBank/DDBJ whole genome shotgun (WGS) entry which is preliminary data.</text>
</comment>